<evidence type="ECO:0000313" key="1">
    <source>
        <dbReference type="EMBL" id="KAH9478065.1"/>
    </source>
</evidence>
<gene>
    <name evidence="1" type="ORF">JR316_0010302</name>
</gene>
<sequence>MRLVDHIISRRPLDRSFLAIADVVFLVCLPEITLNWIFEAVLAKIYAIQLLSTLNARDSLNKVWDDQLNKFCLEAGSNFVVSMEPNIATPDSGSTFEAVLSTRQPTGSPKIGV</sequence>
<accession>A0ACB8GRG9</accession>
<keyword evidence="2" id="KW-1185">Reference proteome</keyword>
<dbReference type="EMBL" id="JAFIQS020000009">
    <property type="protein sequence ID" value="KAH9478065.1"/>
    <property type="molecule type" value="Genomic_DNA"/>
</dbReference>
<reference evidence="1" key="1">
    <citation type="submission" date="2021-10" db="EMBL/GenBank/DDBJ databases">
        <title>Psilocybe cubensis genome.</title>
        <authorList>
            <person name="Mckernan K.J."/>
            <person name="Crawford S."/>
            <person name="Trippe A."/>
            <person name="Kane L.T."/>
            <person name="Mclaughlin S."/>
        </authorList>
    </citation>
    <scope>NUCLEOTIDE SEQUENCE</scope>
    <source>
        <strain evidence="1">MGC-MH-2018</strain>
    </source>
</reference>
<organism evidence="1 2">
    <name type="scientific">Psilocybe cubensis</name>
    <name type="common">Psychedelic mushroom</name>
    <name type="synonym">Stropharia cubensis</name>
    <dbReference type="NCBI Taxonomy" id="181762"/>
    <lineage>
        <taxon>Eukaryota</taxon>
        <taxon>Fungi</taxon>
        <taxon>Dikarya</taxon>
        <taxon>Basidiomycota</taxon>
        <taxon>Agaricomycotina</taxon>
        <taxon>Agaricomycetes</taxon>
        <taxon>Agaricomycetidae</taxon>
        <taxon>Agaricales</taxon>
        <taxon>Agaricineae</taxon>
        <taxon>Strophariaceae</taxon>
        <taxon>Psilocybe</taxon>
    </lineage>
</organism>
<name>A0ACB8GRG9_PSICU</name>
<proteinExistence type="predicted"/>
<dbReference type="Proteomes" id="UP000664032">
    <property type="component" value="Unassembled WGS sequence"/>
</dbReference>
<evidence type="ECO:0000313" key="2">
    <source>
        <dbReference type="Proteomes" id="UP000664032"/>
    </source>
</evidence>
<protein>
    <submittedName>
        <fullName evidence="1">Uncharacterized protein</fullName>
    </submittedName>
</protein>
<comment type="caution">
    <text evidence="1">The sequence shown here is derived from an EMBL/GenBank/DDBJ whole genome shotgun (WGS) entry which is preliminary data.</text>
</comment>